<name>A0A0C2X463_AMAMK</name>
<evidence type="ECO:0000256" key="5">
    <source>
        <dbReference type="SAM" id="MobiDB-lite"/>
    </source>
</evidence>
<dbReference type="PANTHER" id="PTHR46621:SF1">
    <property type="entry name" value="SNRNA-ACTIVATING PROTEIN COMPLEX SUBUNIT 4"/>
    <property type="match status" value="1"/>
</dbReference>
<dbReference type="InterPro" id="IPR001005">
    <property type="entry name" value="SANT/Myb"/>
</dbReference>
<dbReference type="PROSITE" id="PS51294">
    <property type="entry name" value="HTH_MYB"/>
    <property type="match status" value="3"/>
</dbReference>
<dbReference type="SMART" id="SM00717">
    <property type="entry name" value="SANT"/>
    <property type="match status" value="3"/>
</dbReference>
<evidence type="ECO:0000313" key="9">
    <source>
        <dbReference type="Proteomes" id="UP000054549"/>
    </source>
</evidence>
<dbReference type="Proteomes" id="UP000054549">
    <property type="component" value="Unassembled WGS sequence"/>
</dbReference>
<dbReference type="PANTHER" id="PTHR46621">
    <property type="entry name" value="SNRNA-ACTIVATING PROTEIN COMPLEX SUBUNIT 4"/>
    <property type="match status" value="1"/>
</dbReference>
<dbReference type="InterPro" id="IPR017930">
    <property type="entry name" value="Myb_dom"/>
</dbReference>
<dbReference type="Gene3D" id="1.10.10.60">
    <property type="entry name" value="Homeodomain-like"/>
    <property type="match status" value="3"/>
</dbReference>
<feature type="compositionally biased region" description="Low complexity" evidence="5">
    <location>
        <begin position="191"/>
        <end position="207"/>
    </location>
</feature>
<sequence length="378" mass="42476">MPLEPCRERRSWTAREDQLLREAVEREDPHNPNPSKWHAIAKHVPNRTNKDCRKRWFAKMASDVVKGGWSPEEDERLVKGIKLFGTRWSQVASIVQSRNSDQCAKRWTDTLNPSIDRSMWTPEADQMLVDAVEEHGKVWTKIVKTYFPGRTGLSAKNRYNSIMRYNSDPSRCRARRRSLDGAQQFMKSRLRPASPASLSPASSSCTTPSPIATPITLYSVAESPSFQPNMVDAFPGWHPSTSAPTDSLLSSHFSLNSSQNHVLGRQSSQVKPRMMGPSFQLVDRTMNQFPYYVNAPVTHLSTAQAQASVYAAGPQHSQQFCSAIHMTNSLPDQFATAEPYPSEIDQLMGFSSWDSDAMTDTKPCRPTMSIASENAFVF</sequence>
<keyword evidence="3" id="KW-0804">Transcription</keyword>
<evidence type="ECO:0000256" key="1">
    <source>
        <dbReference type="ARBA" id="ARBA00023015"/>
    </source>
</evidence>
<feature type="region of interest" description="Disordered" evidence="5">
    <location>
        <begin position="187"/>
        <end position="207"/>
    </location>
</feature>
<dbReference type="EMBL" id="KN818253">
    <property type="protein sequence ID" value="KIL64046.1"/>
    <property type="molecule type" value="Genomic_DNA"/>
</dbReference>
<reference evidence="8 9" key="1">
    <citation type="submission" date="2014-04" db="EMBL/GenBank/DDBJ databases">
        <title>Evolutionary Origins and Diversification of the Mycorrhizal Mutualists.</title>
        <authorList>
            <consortium name="DOE Joint Genome Institute"/>
            <consortium name="Mycorrhizal Genomics Consortium"/>
            <person name="Kohler A."/>
            <person name="Kuo A."/>
            <person name="Nagy L.G."/>
            <person name="Floudas D."/>
            <person name="Copeland A."/>
            <person name="Barry K.W."/>
            <person name="Cichocki N."/>
            <person name="Veneault-Fourrey C."/>
            <person name="LaButti K."/>
            <person name="Lindquist E.A."/>
            <person name="Lipzen A."/>
            <person name="Lundell T."/>
            <person name="Morin E."/>
            <person name="Murat C."/>
            <person name="Riley R."/>
            <person name="Ohm R."/>
            <person name="Sun H."/>
            <person name="Tunlid A."/>
            <person name="Henrissat B."/>
            <person name="Grigoriev I.V."/>
            <person name="Hibbett D.S."/>
            <person name="Martin F."/>
        </authorList>
    </citation>
    <scope>NUCLEOTIDE SEQUENCE [LARGE SCALE GENOMIC DNA]</scope>
    <source>
        <strain evidence="8 9">Koide BX008</strain>
    </source>
</reference>
<keyword evidence="1" id="KW-0805">Transcription regulation</keyword>
<dbReference type="GO" id="GO:0042796">
    <property type="term" value="P:snRNA transcription by RNA polymerase III"/>
    <property type="evidence" value="ECO:0007669"/>
    <property type="project" value="TreeGrafter"/>
</dbReference>
<dbReference type="Pfam" id="PF13921">
    <property type="entry name" value="Myb_DNA-bind_6"/>
    <property type="match status" value="1"/>
</dbReference>
<dbReference type="InterPro" id="IPR009057">
    <property type="entry name" value="Homeodomain-like_sf"/>
</dbReference>
<dbReference type="STRING" id="946122.A0A0C2X463"/>
<dbReference type="GO" id="GO:0000978">
    <property type="term" value="F:RNA polymerase II cis-regulatory region sequence-specific DNA binding"/>
    <property type="evidence" value="ECO:0007669"/>
    <property type="project" value="TreeGrafter"/>
</dbReference>
<dbReference type="AlphaFoldDB" id="A0A0C2X463"/>
<dbReference type="GO" id="GO:0042795">
    <property type="term" value="P:snRNA transcription by RNA polymerase II"/>
    <property type="evidence" value="ECO:0007669"/>
    <property type="project" value="TreeGrafter"/>
</dbReference>
<evidence type="ECO:0000256" key="3">
    <source>
        <dbReference type="ARBA" id="ARBA00023163"/>
    </source>
</evidence>
<gene>
    <name evidence="8" type="ORF">M378DRAFT_643562</name>
</gene>
<feature type="domain" description="HTH myb-type" evidence="7">
    <location>
        <begin position="120"/>
        <end position="167"/>
    </location>
</feature>
<feature type="domain" description="Myb-like" evidence="6">
    <location>
        <begin position="61"/>
        <end position="111"/>
    </location>
</feature>
<dbReference type="Pfam" id="PF00249">
    <property type="entry name" value="Myb_DNA-binding"/>
    <property type="match status" value="1"/>
</dbReference>
<feature type="domain" description="Myb-like" evidence="6">
    <location>
        <begin position="4"/>
        <end position="60"/>
    </location>
</feature>
<dbReference type="InParanoid" id="A0A0C2X463"/>
<accession>A0A0C2X463</accession>
<dbReference type="InterPro" id="IPR051575">
    <property type="entry name" value="Myb-like_DNA-bd"/>
</dbReference>
<evidence type="ECO:0000259" key="7">
    <source>
        <dbReference type="PROSITE" id="PS51294"/>
    </source>
</evidence>
<dbReference type="PROSITE" id="PS50090">
    <property type="entry name" value="MYB_LIKE"/>
    <property type="match status" value="3"/>
</dbReference>
<keyword evidence="9" id="KW-1185">Reference proteome</keyword>
<dbReference type="GO" id="GO:0019185">
    <property type="term" value="C:snRNA-activating protein complex"/>
    <property type="evidence" value="ECO:0007669"/>
    <property type="project" value="TreeGrafter"/>
</dbReference>
<feature type="domain" description="HTH myb-type" evidence="7">
    <location>
        <begin position="61"/>
        <end position="115"/>
    </location>
</feature>
<feature type="domain" description="Myb-like" evidence="6">
    <location>
        <begin position="112"/>
        <end position="163"/>
    </location>
</feature>
<dbReference type="SUPFAM" id="SSF46689">
    <property type="entry name" value="Homeodomain-like"/>
    <property type="match status" value="2"/>
</dbReference>
<keyword evidence="2" id="KW-0238">DNA-binding</keyword>
<dbReference type="CDD" id="cd00167">
    <property type="entry name" value="SANT"/>
    <property type="match status" value="3"/>
</dbReference>
<evidence type="ECO:0000256" key="4">
    <source>
        <dbReference type="ARBA" id="ARBA00023242"/>
    </source>
</evidence>
<evidence type="ECO:0000313" key="8">
    <source>
        <dbReference type="EMBL" id="KIL64046.1"/>
    </source>
</evidence>
<protein>
    <submittedName>
        <fullName evidence="8">Uncharacterized protein</fullName>
    </submittedName>
</protein>
<feature type="domain" description="HTH myb-type" evidence="7">
    <location>
        <begin position="9"/>
        <end position="56"/>
    </location>
</feature>
<organism evidence="8 9">
    <name type="scientific">Amanita muscaria (strain Koide BX008)</name>
    <dbReference type="NCBI Taxonomy" id="946122"/>
    <lineage>
        <taxon>Eukaryota</taxon>
        <taxon>Fungi</taxon>
        <taxon>Dikarya</taxon>
        <taxon>Basidiomycota</taxon>
        <taxon>Agaricomycotina</taxon>
        <taxon>Agaricomycetes</taxon>
        <taxon>Agaricomycetidae</taxon>
        <taxon>Agaricales</taxon>
        <taxon>Pluteineae</taxon>
        <taxon>Amanitaceae</taxon>
        <taxon>Amanita</taxon>
    </lineage>
</organism>
<dbReference type="HOGENOM" id="CLU_059764_0_0_1"/>
<evidence type="ECO:0000259" key="6">
    <source>
        <dbReference type="PROSITE" id="PS50090"/>
    </source>
</evidence>
<keyword evidence="4" id="KW-0539">Nucleus</keyword>
<evidence type="ECO:0000256" key="2">
    <source>
        <dbReference type="ARBA" id="ARBA00023125"/>
    </source>
</evidence>
<dbReference type="GO" id="GO:0001006">
    <property type="term" value="F:RNA polymerase III type 3 promoter sequence-specific DNA binding"/>
    <property type="evidence" value="ECO:0007669"/>
    <property type="project" value="TreeGrafter"/>
</dbReference>
<proteinExistence type="predicted"/>
<dbReference type="OrthoDB" id="2143914at2759"/>